<sequence length="104" mass="11724">MWKKPIPTQAEIKEQLEQLRLSSTTSIVCVQCGMKLHGEYHYCPNCGNGVEGLSDIPSVKYALICKICHKEIVEPFSKYCTNCGQRIRKTTEIIKSIVKHGSPK</sequence>
<reference evidence="2" key="1">
    <citation type="journal article" date="2015" name="Nature">
        <title>Complex archaea that bridge the gap between prokaryotes and eukaryotes.</title>
        <authorList>
            <person name="Spang A."/>
            <person name="Saw J.H."/>
            <person name="Jorgensen S.L."/>
            <person name="Zaremba-Niedzwiedzka K."/>
            <person name="Martijn J."/>
            <person name="Lind A.E."/>
            <person name="van Eijk R."/>
            <person name="Schleper C."/>
            <person name="Guy L."/>
            <person name="Ettema T.J."/>
        </authorList>
    </citation>
    <scope>NUCLEOTIDE SEQUENCE</scope>
</reference>
<dbReference type="InterPro" id="IPR025874">
    <property type="entry name" value="DZR"/>
</dbReference>
<name>A0A0F9UTP8_9ZZZZ</name>
<evidence type="ECO:0000313" key="2">
    <source>
        <dbReference type="EMBL" id="KKN90842.1"/>
    </source>
</evidence>
<proteinExistence type="predicted"/>
<dbReference type="AlphaFoldDB" id="A0A0F9UTP8"/>
<organism evidence="2">
    <name type="scientific">marine sediment metagenome</name>
    <dbReference type="NCBI Taxonomy" id="412755"/>
    <lineage>
        <taxon>unclassified sequences</taxon>
        <taxon>metagenomes</taxon>
        <taxon>ecological metagenomes</taxon>
    </lineage>
</organism>
<dbReference type="EMBL" id="LAZR01000107">
    <property type="protein sequence ID" value="KKN90842.1"/>
    <property type="molecule type" value="Genomic_DNA"/>
</dbReference>
<protein>
    <recommendedName>
        <fullName evidence="1">DZANK-type domain-containing protein</fullName>
    </recommendedName>
</protein>
<evidence type="ECO:0000259" key="1">
    <source>
        <dbReference type="Pfam" id="PF12773"/>
    </source>
</evidence>
<accession>A0A0F9UTP8</accession>
<gene>
    <name evidence="2" type="ORF">LCGC14_0224250</name>
</gene>
<dbReference type="Pfam" id="PF12773">
    <property type="entry name" value="DZR"/>
    <property type="match status" value="1"/>
</dbReference>
<comment type="caution">
    <text evidence="2">The sequence shown here is derived from an EMBL/GenBank/DDBJ whole genome shotgun (WGS) entry which is preliminary data.</text>
</comment>
<feature type="domain" description="DZANK-type" evidence="1">
    <location>
        <begin position="29"/>
        <end position="84"/>
    </location>
</feature>